<evidence type="ECO:0000313" key="4">
    <source>
        <dbReference type="Proteomes" id="UP000242525"/>
    </source>
</evidence>
<organism evidence="2 4">
    <name type="scientific">Geotrichum candidum</name>
    <name type="common">Oospora lactis</name>
    <name type="synonym">Dipodascus geotrichum</name>
    <dbReference type="NCBI Taxonomy" id="1173061"/>
    <lineage>
        <taxon>Eukaryota</taxon>
        <taxon>Fungi</taxon>
        <taxon>Dikarya</taxon>
        <taxon>Ascomycota</taxon>
        <taxon>Saccharomycotina</taxon>
        <taxon>Dipodascomycetes</taxon>
        <taxon>Dipodascales</taxon>
        <taxon>Dipodascaceae</taxon>
        <taxon>Geotrichum</taxon>
    </lineage>
</organism>
<dbReference type="AlphaFoldDB" id="A0A0J9XA34"/>
<dbReference type="Pfam" id="PF11055">
    <property type="entry name" value="Gsf2"/>
    <property type="match status" value="1"/>
</dbReference>
<evidence type="ECO:0000256" key="1">
    <source>
        <dbReference type="SAM" id="Phobius"/>
    </source>
</evidence>
<reference evidence="3" key="3">
    <citation type="submission" date="2020-01" db="EMBL/GenBank/DDBJ databases">
        <authorList>
            <person name="Perkins V."/>
            <person name="Lessard M.-H."/>
            <person name="Dugat-Bony E."/>
            <person name="Frenette M."/>
            <person name="Labrie S."/>
        </authorList>
    </citation>
    <scope>NUCLEOTIDE SEQUENCE</scope>
    <source>
        <strain evidence="3">LMA-70</strain>
    </source>
</reference>
<keyword evidence="4" id="KW-1185">Reference proteome</keyword>
<keyword evidence="1" id="KW-1133">Transmembrane helix</keyword>
<keyword evidence="1" id="KW-0472">Membrane</keyword>
<dbReference type="Proteomes" id="UP000242525">
    <property type="component" value="Unassembled WGS sequence"/>
</dbReference>
<sequence>MASESSKHTLGGGDELNTIDVYIRMNDDPERDYCFNVDRSAPVAKLHEIFTTLPMALTPSYFYERLPAGFKLSTHPGFLTSEGALLFARDAAEPGPYLKAIDQNAEIGNVAWEGQLFVPVWRPHMRRILVVASLLLGWLYLDLPQYITPTPGINPTLLISRMFEFVLPAGAVSGAAVENLGGSDGGSPLTQWMFFLVHVIKCAIIALILYAGLINPLTTNPLKARFAAKNKAAELTPEKLLAIGWTGTHRATPAEWRESNRKNQIDRVGGVGKAHTMGILEQLRFAGVYLGPGEGFNTPLTTENKNKPFTSLDKTDGKFLLSDEYYKLLLEDISRKLQDETLSDREKTTLLKSFRVSGPVFGPQELQALYTARKALGHGIDGKQ</sequence>
<dbReference type="STRING" id="1173061.A0A0J9XA34"/>
<evidence type="ECO:0000313" key="2">
    <source>
        <dbReference type="EMBL" id="CDO54306.1"/>
    </source>
</evidence>
<evidence type="ECO:0000313" key="3">
    <source>
        <dbReference type="EMBL" id="KAF5104280.1"/>
    </source>
</evidence>
<proteinExistence type="predicted"/>
<dbReference type="OrthoDB" id="4076669at2759"/>
<dbReference type="EMBL" id="CCBN010000007">
    <property type="protein sequence ID" value="CDO54306.1"/>
    <property type="molecule type" value="Genomic_DNA"/>
</dbReference>
<name>A0A0J9XA34_GEOCN</name>
<keyword evidence="1" id="KW-0812">Transmembrane</keyword>
<protein>
    <submittedName>
        <fullName evidence="2">Similar to Saccharomyces cerevisiae YML048W GSF2 ER localized integral membrane protein that may promote secretion of certain hexose transporters</fullName>
    </submittedName>
</protein>
<feature type="transmembrane region" description="Helical" evidence="1">
    <location>
        <begin position="192"/>
        <end position="213"/>
    </location>
</feature>
<reference evidence="3" key="2">
    <citation type="journal article" date="2020" name="Front. Microbiol.">
        <title>Phenotypic and Genetic Characterization of the Cheese Ripening Yeast Geotrichum candidum.</title>
        <authorList>
            <person name="Perkins V."/>
            <person name="Vignola S."/>
            <person name="Lessard M.H."/>
            <person name="Plante P.L."/>
            <person name="Corbeil J."/>
            <person name="Dugat-Bony E."/>
            <person name="Frenette M."/>
            <person name="Labrie S."/>
        </authorList>
    </citation>
    <scope>NUCLEOTIDE SEQUENCE</scope>
    <source>
        <strain evidence="3">LMA-70</strain>
    </source>
</reference>
<reference evidence="2 4" key="1">
    <citation type="submission" date="2014-03" db="EMBL/GenBank/DDBJ databases">
        <authorList>
            <person name="Casaregola S."/>
        </authorList>
    </citation>
    <scope>NUCLEOTIDE SEQUENCE [LARGE SCALE GENOMIC DNA]</scope>
    <source>
        <strain evidence="2 4">CLIB 918</strain>
    </source>
</reference>
<gene>
    <name evidence="2" type="ORF">BN980_GECA07s02562g</name>
    <name evidence="3" type="ORF">DV451_000776</name>
</gene>
<feature type="transmembrane region" description="Helical" evidence="1">
    <location>
        <begin position="128"/>
        <end position="147"/>
    </location>
</feature>
<dbReference type="Proteomes" id="UP000750522">
    <property type="component" value="Unassembled WGS sequence"/>
</dbReference>
<comment type="caution">
    <text evidence="2">The sequence shown here is derived from an EMBL/GenBank/DDBJ whole genome shotgun (WGS) entry which is preliminary data.</text>
</comment>
<dbReference type="InterPro" id="IPR022757">
    <property type="entry name" value="Gsf2"/>
</dbReference>
<accession>A0A0J9XA34</accession>
<dbReference type="EMBL" id="QQZK01000010">
    <property type="protein sequence ID" value="KAF5104280.1"/>
    <property type="molecule type" value="Genomic_DNA"/>
</dbReference>